<evidence type="ECO:0000259" key="14">
    <source>
        <dbReference type="PROSITE" id="PS51007"/>
    </source>
</evidence>
<comment type="function">
    <text evidence="11">Transcription factor that binds specifically to a 5'-AA[AG]G-3' consensus core sequence.</text>
</comment>
<evidence type="ECO:0000256" key="5">
    <source>
        <dbReference type="ARBA" id="ARBA00023015"/>
    </source>
</evidence>
<keyword evidence="2 9" id="KW-0863">Zinc-finger</keyword>
<dbReference type="GO" id="GO:0009055">
    <property type="term" value="F:electron transfer activity"/>
    <property type="evidence" value="ECO:0007669"/>
    <property type="project" value="InterPro"/>
</dbReference>
<feature type="domain" description="Dof-type" evidence="13">
    <location>
        <begin position="39"/>
        <end position="93"/>
    </location>
</feature>
<keyword evidence="8 9" id="KW-0539">Nucleus</keyword>
<name>A0AAD7KSQ3_QUISA</name>
<keyword evidence="5 11" id="KW-0805">Transcription regulation</keyword>
<proteinExistence type="predicted"/>
<keyword evidence="3 11" id="KW-0862">Zinc</keyword>
<dbReference type="InterPro" id="IPR009056">
    <property type="entry name" value="Cyt_c-like_dom"/>
</dbReference>
<reference evidence="15" key="1">
    <citation type="journal article" date="2023" name="Science">
        <title>Elucidation of the pathway for biosynthesis of saponin adjuvants from the soapbark tree.</title>
        <authorList>
            <person name="Reed J."/>
            <person name="Orme A."/>
            <person name="El-Demerdash A."/>
            <person name="Owen C."/>
            <person name="Martin L.B.B."/>
            <person name="Misra R.C."/>
            <person name="Kikuchi S."/>
            <person name="Rejzek M."/>
            <person name="Martin A.C."/>
            <person name="Harkess A."/>
            <person name="Leebens-Mack J."/>
            <person name="Louveau T."/>
            <person name="Stephenson M.J."/>
            <person name="Osbourn A."/>
        </authorList>
    </citation>
    <scope>NUCLEOTIDE SEQUENCE</scope>
    <source>
        <strain evidence="15">S10</strain>
    </source>
</reference>
<dbReference type="PROSITE" id="PS51007">
    <property type="entry name" value="CYTC"/>
    <property type="match status" value="1"/>
</dbReference>
<evidence type="ECO:0000256" key="11">
    <source>
        <dbReference type="RuleBase" id="RU369094"/>
    </source>
</evidence>
<evidence type="ECO:0000256" key="12">
    <source>
        <dbReference type="SAM" id="MobiDB-lite"/>
    </source>
</evidence>
<protein>
    <recommendedName>
        <fullName evidence="11">Dof zinc finger protein</fullName>
    </recommendedName>
</protein>
<keyword evidence="6 9" id="KW-0238">DNA-binding</keyword>
<organism evidence="15 16">
    <name type="scientific">Quillaja saponaria</name>
    <name type="common">Soap bark tree</name>
    <dbReference type="NCBI Taxonomy" id="32244"/>
    <lineage>
        <taxon>Eukaryota</taxon>
        <taxon>Viridiplantae</taxon>
        <taxon>Streptophyta</taxon>
        <taxon>Embryophyta</taxon>
        <taxon>Tracheophyta</taxon>
        <taxon>Spermatophyta</taxon>
        <taxon>Magnoliopsida</taxon>
        <taxon>eudicotyledons</taxon>
        <taxon>Gunneridae</taxon>
        <taxon>Pentapetalae</taxon>
        <taxon>rosids</taxon>
        <taxon>fabids</taxon>
        <taxon>Fabales</taxon>
        <taxon>Quillajaceae</taxon>
        <taxon>Quillaja</taxon>
    </lineage>
</organism>
<evidence type="ECO:0000313" key="15">
    <source>
        <dbReference type="EMBL" id="KAJ7945083.1"/>
    </source>
</evidence>
<dbReference type="AlphaFoldDB" id="A0AAD7KSQ3"/>
<dbReference type="GO" id="GO:0008270">
    <property type="term" value="F:zinc ion binding"/>
    <property type="evidence" value="ECO:0007669"/>
    <property type="project" value="UniProtKB-KW"/>
</dbReference>
<comment type="caution">
    <text evidence="15">The sequence shown here is derived from an EMBL/GenBank/DDBJ whole genome shotgun (WGS) entry which is preliminary data.</text>
</comment>
<evidence type="ECO:0000256" key="3">
    <source>
        <dbReference type="ARBA" id="ARBA00022833"/>
    </source>
</evidence>
<feature type="domain" description="Cytochrome c" evidence="14">
    <location>
        <begin position="21"/>
        <end position="155"/>
    </location>
</feature>
<accession>A0AAD7KSQ3</accession>
<keyword evidence="10" id="KW-0349">Heme</keyword>
<dbReference type="KEGG" id="qsa:O6P43_034373"/>
<dbReference type="PANTHER" id="PTHR31992">
    <property type="entry name" value="DOF ZINC FINGER PROTEIN DOF1.4-RELATED"/>
    <property type="match status" value="1"/>
</dbReference>
<dbReference type="GO" id="GO:0003677">
    <property type="term" value="F:DNA binding"/>
    <property type="evidence" value="ECO:0007669"/>
    <property type="project" value="UniProtKB-UniRule"/>
</dbReference>
<dbReference type="PANTHER" id="PTHR31992:SF285">
    <property type="entry name" value="DOF ZINC FINGER PROTEIN DOF4.6"/>
    <property type="match status" value="1"/>
</dbReference>
<evidence type="ECO:0000313" key="16">
    <source>
        <dbReference type="Proteomes" id="UP001163823"/>
    </source>
</evidence>
<dbReference type="GO" id="GO:0020037">
    <property type="term" value="F:heme binding"/>
    <property type="evidence" value="ECO:0007669"/>
    <property type="project" value="InterPro"/>
</dbReference>
<keyword evidence="4 10" id="KW-0408">Iron</keyword>
<feature type="compositionally biased region" description="Low complexity" evidence="12">
    <location>
        <begin position="170"/>
        <end position="189"/>
    </location>
</feature>
<gene>
    <name evidence="15" type="ORF">O6P43_034373</name>
</gene>
<evidence type="ECO:0000256" key="7">
    <source>
        <dbReference type="ARBA" id="ARBA00023163"/>
    </source>
</evidence>
<keyword evidence="1 10" id="KW-0479">Metal-binding</keyword>
<dbReference type="InterPro" id="IPR003851">
    <property type="entry name" value="Znf_Dof"/>
</dbReference>
<evidence type="ECO:0000256" key="4">
    <source>
        <dbReference type="ARBA" id="ARBA00023004"/>
    </source>
</evidence>
<evidence type="ECO:0000256" key="2">
    <source>
        <dbReference type="ARBA" id="ARBA00022771"/>
    </source>
</evidence>
<evidence type="ECO:0000259" key="13">
    <source>
        <dbReference type="PROSITE" id="PS50884"/>
    </source>
</evidence>
<evidence type="ECO:0000256" key="6">
    <source>
        <dbReference type="ARBA" id="ARBA00023125"/>
    </source>
</evidence>
<evidence type="ECO:0000256" key="1">
    <source>
        <dbReference type="ARBA" id="ARBA00022723"/>
    </source>
</evidence>
<dbReference type="PROSITE" id="PS01361">
    <property type="entry name" value="ZF_DOF_1"/>
    <property type="match status" value="1"/>
</dbReference>
<evidence type="ECO:0000256" key="8">
    <source>
        <dbReference type="ARBA" id="ARBA00023242"/>
    </source>
</evidence>
<keyword evidence="16" id="KW-1185">Reference proteome</keyword>
<feature type="compositionally biased region" description="Polar residues" evidence="12">
    <location>
        <begin position="159"/>
        <end position="169"/>
    </location>
</feature>
<dbReference type="InterPro" id="IPR045174">
    <property type="entry name" value="Dof"/>
</dbReference>
<dbReference type="GO" id="GO:0005634">
    <property type="term" value="C:nucleus"/>
    <property type="evidence" value="ECO:0007669"/>
    <property type="project" value="UniProtKB-SubCell"/>
</dbReference>
<sequence>MDTAQWAQPIEEIVTKACPKPASAAGLERKPRPQKEQAINCPRCHSTNTKFCYYNNYSLTQPRYMCKTCRRYWTEGGSLRNIPVGGGSRKNKRSSSSSIISCNSSKKLPDLINPSSLWHIIQNPKILHEGQDLNLGFPSAAQDFRNITELVQASSNNVMDQHNNKNSALSSSSPPSPSHTTTATTSTPSDHLSALELLTGITSSRGLSSFMPVAVPDPNAVYTSGFPLQDFKPTLNFSLDQQETIVRILFPFEDLKQMPTTSRVNQHNNYNKEQGDHSTGYWTGMLGGGSCVHMIMARGWFF</sequence>
<comment type="subcellular location">
    <subcellularLocation>
        <location evidence="9 11">Nucleus</location>
    </subcellularLocation>
</comment>
<evidence type="ECO:0000256" key="10">
    <source>
        <dbReference type="PROSITE-ProRule" id="PRU00433"/>
    </source>
</evidence>
<dbReference type="GO" id="GO:0003700">
    <property type="term" value="F:DNA-binding transcription factor activity"/>
    <property type="evidence" value="ECO:0007669"/>
    <property type="project" value="UniProtKB-UniRule"/>
</dbReference>
<feature type="region of interest" description="Disordered" evidence="12">
    <location>
        <begin position="81"/>
        <end position="101"/>
    </location>
</feature>
<dbReference type="EMBL" id="JARAOO010000014">
    <property type="protein sequence ID" value="KAJ7945083.1"/>
    <property type="molecule type" value="Genomic_DNA"/>
</dbReference>
<evidence type="ECO:0000256" key="9">
    <source>
        <dbReference type="PROSITE-ProRule" id="PRU00071"/>
    </source>
</evidence>
<dbReference type="PROSITE" id="PS50884">
    <property type="entry name" value="ZF_DOF_2"/>
    <property type="match status" value="1"/>
</dbReference>
<dbReference type="Proteomes" id="UP001163823">
    <property type="component" value="Chromosome 14"/>
</dbReference>
<keyword evidence="7 11" id="KW-0804">Transcription</keyword>
<dbReference type="Pfam" id="PF02701">
    <property type="entry name" value="Zn_ribbon_Dof"/>
    <property type="match status" value="1"/>
</dbReference>
<feature type="region of interest" description="Disordered" evidence="12">
    <location>
        <begin position="159"/>
        <end position="189"/>
    </location>
</feature>